<accession>A0A0F9FKF0</accession>
<dbReference type="EMBL" id="LAZR01020990">
    <property type="protein sequence ID" value="KKL86869.1"/>
    <property type="molecule type" value="Genomic_DNA"/>
</dbReference>
<organism evidence="1">
    <name type="scientific">marine sediment metagenome</name>
    <dbReference type="NCBI Taxonomy" id="412755"/>
    <lineage>
        <taxon>unclassified sequences</taxon>
        <taxon>metagenomes</taxon>
        <taxon>ecological metagenomes</taxon>
    </lineage>
</organism>
<dbReference type="AlphaFoldDB" id="A0A0F9FKF0"/>
<gene>
    <name evidence="1" type="ORF">LCGC14_1940390</name>
</gene>
<protein>
    <submittedName>
        <fullName evidence="1">Uncharacterized protein</fullName>
    </submittedName>
</protein>
<name>A0A0F9FKF0_9ZZZZ</name>
<proteinExistence type="predicted"/>
<dbReference type="Gene3D" id="2.160.10.10">
    <property type="entry name" value="Hexapeptide repeat proteins"/>
    <property type="match status" value="1"/>
</dbReference>
<evidence type="ECO:0000313" key="1">
    <source>
        <dbReference type="EMBL" id="KKL86869.1"/>
    </source>
</evidence>
<comment type="caution">
    <text evidence="1">The sequence shown here is derived from an EMBL/GenBank/DDBJ whole genome shotgun (WGS) entry which is preliminary data.</text>
</comment>
<feature type="non-terminal residue" evidence="1">
    <location>
        <position position="68"/>
    </location>
</feature>
<dbReference type="SUPFAM" id="SSF51161">
    <property type="entry name" value="Trimeric LpxA-like enzymes"/>
    <property type="match status" value="1"/>
</dbReference>
<dbReference type="InterPro" id="IPR011004">
    <property type="entry name" value="Trimer_LpxA-like_sf"/>
</dbReference>
<reference evidence="1" key="1">
    <citation type="journal article" date="2015" name="Nature">
        <title>Complex archaea that bridge the gap between prokaryotes and eukaryotes.</title>
        <authorList>
            <person name="Spang A."/>
            <person name="Saw J.H."/>
            <person name="Jorgensen S.L."/>
            <person name="Zaremba-Niedzwiedzka K."/>
            <person name="Martijn J."/>
            <person name="Lind A.E."/>
            <person name="van Eijk R."/>
            <person name="Schleper C."/>
            <person name="Guy L."/>
            <person name="Ettema T.J."/>
        </authorList>
    </citation>
    <scope>NUCLEOTIDE SEQUENCE</scope>
</reference>
<sequence>MLEYGKDVIIEEGAIINVKDGFIGDRTIIRAGARVEGNSVELGTESYLDYGAWIGGGSCFDSQAYLVA</sequence>